<comment type="caution">
    <text evidence="1">The sequence shown here is derived from an EMBL/GenBank/DDBJ whole genome shotgun (WGS) entry which is preliminary data.</text>
</comment>
<organism evidence="1 2">
    <name type="scientific">Araneus ventricosus</name>
    <name type="common">Orbweaver spider</name>
    <name type="synonym">Epeira ventricosa</name>
    <dbReference type="NCBI Taxonomy" id="182803"/>
    <lineage>
        <taxon>Eukaryota</taxon>
        <taxon>Metazoa</taxon>
        <taxon>Ecdysozoa</taxon>
        <taxon>Arthropoda</taxon>
        <taxon>Chelicerata</taxon>
        <taxon>Arachnida</taxon>
        <taxon>Araneae</taxon>
        <taxon>Araneomorphae</taxon>
        <taxon>Entelegynae</taxon>
        <taxon>Araneoidea</taxon>
        <taxon>Araneidae</taxon>
        <taxon>Araneus</taxon>
    </lineage>
</organism>
<reference evidence="1 2" key="1">
    <citation type="journal article" date="2019" name="Sci. Rep.">
        <title>Orb-weaving spider Araneus ventricosus genome elucidates the spidroin gene catalogue.</title>
        <authorList>
            <person name="Kono N."/>
            <person name="Nakamura H."/>
            <person name="Ohtoshi R."/>
            <person name="Moran D.A.P."/>
            <person name="Shinohara A."/>
            <person name="Yoshida Y."/>
            <person name="Fujiwara M."/>
            <person name="Mori M."/>
            <person name="Tomita M."/>
            <person name="Arakawa K."/>
        </authorList>
    </citation>
    <scope>NUCLEOTIDE SEQUENCE [LARGE SCALE GENOMIC DNA]</scope>
</reference>
<dbReference type="Proteomes" id="UP000499080">
    <property type="component" value="Unassembled WGS sequence"/>
</dbReference>
<sequence>MALINPFLFCGPTLSGGSESDEFPQFTPTSCLRKWAVACKDQVGLSPKRFPEPHRPQKEGNCLRLPFVAAKEKFLEFNEDHLARRREG</sequence>
<dbReference type="EMBL" id="BGPR01002328">
    <property type="protein sequence ID" value="GBM71702.1"/>
    <property type="molecule type" value="Genomic_DNA"/>
</dbReference>
<evidence type="ECO:0000313" key="1">
    <source>
        <dbReference type="EMBL" id="GBM71702.1"/>
    </source>
</evidence>
<proteinExistence type="predicted"/>
<evidence type="ECO:0000313" key="2">
    <source>
        <dbReference type="Proteomes" id="UP000499080"/>
    </source>
</evidence>
<name>A0A4Y2I2I7_ARAVE</name>
<protein>
    <submittedName>
        <fullName evidence="1">Uncharacterized protein</fullName>
    </submittedName>
</protein>
<gene>
    <name evidence="1" type="ORF">AVEN_195442_1</name>
</gene>
<dbReference type="AlphaFoldDB" id="A0A4Y2I2I7"/>
<accession>A0A4Y2I2I7</accession>
<keyword evidence="2" id="KW-1185">Reference proteome</keyword>